<evidence type="ECO:0000313" key="1">
    <source>
        <dbReference type="EMBL" id="EKY25401.1"/>
    </source>
</evidence>
<evidence type="ECO:0008006" key="3">
    <source>
        <dbReference type="Google" id="ProtNLM"/>
    </source>
</evidence>
<reference evidence="1 2" key="1">
    <citation type="submission" date="2012-05" db="EMBL/GenBank/DDBJ databases">
        <authorList>
            <person name="Weinstock G."/>
            <person name="Sodergren E."/>
            <person name="Lobos E.A."/>
            <person name="Fulton L."/>
            <person name="Fulton R."/>
            <person name="Courtney L."/>
            <person name="Fronick C."/>
            <person name="O'Laughlin M."/>
            <person name="Godfrey J."/>
            <person name="Wilson R.M."/>
            <person name="Miner T."/>
            <person name="Farmer C."/>
            <person name="Delehaunty K."/>
            <person name="Cordes M."/>
            <person name="Minx P."/>
            <person name="Tomlinson C."/>
            <person name="Chen J."/>
            <person name="Wollam A."/>
            <person name="Pepin K.H."/>
            <person name="Bhonagiri V."/>
            <person name="Zhang X."/>
            <person name="Suruliraj S."/>
            <person name="Warren W."/>
            <person name="Mitreva M."/>
            <person name="Mardis E.R."/>
            <person name="Wilson R.K."/>
        </authorList>
    </citation>
    <scope>NUCLEOTIDE SEQUENCE [LARGE SCALE GENOMIC DNA]</scope>
    <source>
        <strain evidence="1 2">DSM 1785</strain>
    </source>
</reference>
<dbReference type="AlphaFoldDB" id="L1QBT4"/>
<dbReference type="PATRIC" id="fig|545697.3.peg.2461"/>
<dbReference type="STRING" id="545697.HMPREF0216_02501"/>
<dbReference type="InterPro" id="IPR011009">
    <property type="entry name" value="Kinase-like_dom_sf"/>
</dbReference>
<dbReference type="SUPFAM" id="SSF56112">
    <property type="entry name" value="Protein kinase-like (PK-like)"/>
    <property type="match status" value="1"/>
</dbReference>
<sequence>MKCVIELNDCILLGSGSEGSVYLTPEGYALKDFNTIKGAKSEVDILETVKDSRFFPKVLIRISNIVIREYVSGENLYDFLSKNKLSYKISTEIIDLIEDLKSLNFKRINIRNAHLFIDKNENLMVIDPRKSFTKVTPYPKDIIKILLKLNLFDEFLKHLISYNPKLLSYWIAGYNYVVFNYRHVLRYK</sequence>
<accession>L1QBT4</accession>
<dbReference type="EMBL" id="AMEZ01000070">
    <property type="protein sequence ID" value="EKY25401.1"/>
    <property type="molecule type" value="Genomic_DNA"/>
</dbReference>
<dbReference type="Proteomes" id="UP000010420">
    <property type="component" value="Unassembled WGS sequence"/>
</dbReference>
<dbReference type="OrthoDB" id="1916806at2"/>
<comment type="caution">
    <text evidence="1">The sequence shown here is derived from an EMBL/GenBank/DDBJ whole genome shotgun (WGS) entry which is preliminary data.</text>
</comment>
<evidence type="ECO:0000313" key="2">
    <source>
        <dbReference type="Proteomes" id="UP000010420"/>
    </source>
</evidence>
<dbReference type="RefSeq" id="WP_005214439.1">
    <property type="nucleotide sequence ID" value="NZ_KB291660.1"/>
</dbReference>
<organism evidence="1 2">
    <name type="scientific">Clostridium celatum DSM 1785</name>
    <dbReference type="NCBI Taxonomy" id="545697"/>
    <lineage>
        <taxon>Bacteria</taxon>
        <taxon>Bacillati</taxon>
        <taxon>Bacillota</taxon>
        <taxon>Clostridia</taxon>
        <taxon>Eubacteriales</taxon>
        <taxon>Clostridiaceae</taxon>
        <taxon>Clostridium</taxon>
    </lineage>
</organism>
<dbReference type="HOGENOM" id="CLU_100878_1_0_9"/>
<proteinExistence type="predicted"/>
<keyword evidence="2" id="KW-1185">Reference proteome</keyword>
<protein>
    <recommendedName>
        <fullName evidence="3">Protein kinase domain-containing protein</fullName>
    </recommendedName>
</protein>
<gene>
    <name evidence="1" type="ORF">HMPREF0216_02501</name>
</gene>
<dbReference type="eggNOG" id="COG0515">
    <property type="taxonomic scope" value="Bacteria"/>
</dbReference>
<name>L1QBT4_9CLOT</name>